<dbReference type="InterPro" id="IPR014001">
    <property type="entry name" value="Helicase_ATP-bd"/>
</dbReference>
<name>A0ABZ2F0V0_9FIRM</name>
<evidence type="ECO:0000256" key="4">
    <source>
        <dbReference type="ARBA" id="ARBA00022741"/>
    </source>
</evidence>
<comment type="subcellular location">
    <subcellularLocation>
        <location evidence="1 12 13">Cytoplasm</location>
    </subcellularLocation>
</comment>
<protein>
    <recommendedName>
        <fullName evidence="11 12">UvrABC system protein B</fullName>
        <shortName evidence="12">Protein UvrB</shortName>
    </recommendedName>
    <alternativeName>
        <fullName evidence="12">Excinuclease ABC subunit B</fullName>
    </alternativeName>
</protein>
<dbReference type="Pfam" id="PF04851">
    <property type="entry name" value="ResIII"/>
    <property type="match status" value="1"/>
</dbReference>
<dbReference type="InterPro" id="IPR024759">
    <property type="entry name" value="UvrB_YAD/RRR_dom"/>
</dbReference>
<reference evidence="18 19" key="1">
    <citation type="journal article" date="2023" name="PLoS ONE">
        <title>Genome-based metabolic and phylogenomic analysis of three Terrisporobacter species.</title>
        <authorList>
            <person name="Boer T."/>
            <person name="Bengelsdorf F.R."/>
            <person name="Bomeke M."/>
            <person name="Daniel R."/>
            <person name="Poehlein A."/>
        </authorList>
    </citation>
    <scope>NUCLEOTIDE SEQUENCE [LARGE SCALE GENOMIC DNA]</scope>
    <source>
        <strain evidence="18 19">DSM 1288</strain>
    </source>
</reference>
<keyword evidence="8 12" id="KW-0267">Excision nuclease</keyword>
<dbReference type="PROSITE" id="PS50151">
    <property type="entry name" value="UVR"/>
    <property type="match status" value="1"/>
</dbReference>
<dbReference type="NCBIfam" id="NF003673">
    <property type="entry name" value="PRK05298.1"/>
    <property type="match status" value="1"/>
</dbReference>
<evidence type="ECO:0000256" key="5">
    <source>
        <dbReference type="ARBA" id="ARBA00022763"/>
    </source>
</evidence>
<dbReference type="Pfam" id="PF00271">
    <property type="entry name" value="Helicase_C"/>
    <property type="match status" value="1"/>
</dbReference>
<dbReference type="Gene3D" id="4.10.860.10">
    <property type="entry name" value="UVR domain"/>
    <property type="match status" value="1"/>
</dbReference>
<dbReference type="NCBIfam" id="TIGR00631">
    <property type="entry name" value="uvrb"/>
    <property type="match status" value="1"/>
</dbReference>
<feature type="short sequence motif" description="Beta-hairpin" evidence="12">
    <location>
        <begin position="90"/>
        <end position="113"/>
    </location>
</feature>
<feature type="binding site" evidence="12">
    <location>
        <begin position="37"/>
        <end position="44"/>
    </location>
    <ligand>
        <name>ATP</name>
        <dbReference type="ChEBI" id="CHEBI:30616"/>
    </ligand>
</feature>
<dbReference type="Pfam" id="PF12344">
    <property type="entry name" value="UvrB"/>
    <property type="match status" value="1"/>
</dbReference>
<dbReference type="InterPro" id="IPR001943">
    <property type="entry name" value="UVR_dom"/>
</dbReference>
<evidence type="ECO:0000256" key="8">
    <source>
        <dbReference type="ARBA" id="ARBA00022881"/>
    </source>
</evidence>
<keyword evidence="5 12" id="KW-0227">DNA damage</keyword>
<dbReference type="CDD" id="cd18790">
    <property type="entry name" value="SF2_C_UvrB"/>
    <property type="match status" value="1"/>
</dbReference>
<feature type="domain" description="UVR" evidence="15">
    <location>
        <begin position="618"/>
        <end position="653"/>
    </location>
</feature>
<evidence type="ECO:0000256" key="9">
    <source>
        <dbReference type="ARBA" id="ARBA00023204"/>
    </source>
</evidence>
<dbReference type="Pfam" id="PF02151">
    <property type="entry name" value="UVR"/>
    <property type="match status" value="1"/>
</dbReference>
<dbReference type="InterPro" id="IPR041471">
    <property type="entry name" value="UvrB_inter"/>
</dbReference>
<gene>
    <name evidence="12 18" type="primary">uvrB</name>
    <name evidence="18" type="ORF">TEGL_37820</name>
</gene>
<comment type="subunit">
    <text evidence="10 12 13">Forms a heterotetramer with UvrA during the search for lesions. Interacts with UvrC in an incision complex.</text>
</comment>
<keyword evidence="12 13" id="KW-0742">SOS response</keyword>
<dbReference type="SMART" id="SM00487">
    <property type="entry name" value="DEXDc"/>
    <property type="match status" value="1"/>
</dbReference>
<sequence>MDFEIQSAFKPTGDQPEAIKEIVTSINKDEKFQTLLGVTGSGKTFTMANIIREVKKPTLILAHNKTLAAQLYSEFKEFFPNNAVEYFVSYYDYYQPEAYVASSDTYIEKDASINDEIDKLRHSATASILERDDVIVVSSVSCIYGIGDPDDYKKLMLSIRTGMEIDRDTLIRKLVDIQYERNDINFVRGTFRVRGDILELFPASDDEKAIRIEFFGDEIDRIVEIDYVTGKILGTRNYIAVFPASHYVTTPEKVAHAVEAIEKELSERVQYFKENDKLIEAQRIEQRTKYDIEMLNEIGTCQGIENYSRHITGREEGEKPYTLMSFFPDDFLLIVDESHVTIPQVRGMYAGDRSRKQSLIENGFRLPSAYDNRPLNFSEFEENINQVLFVSATPGSYEIEHSTTVAQQIIRPTGLLDPIIEVRPIENQIDNLVGEINKVVEKKERVLITTLTKKMSEDLTNYLKEIGIKVKYLHSDIDTLERTEIIRDLRLGKFDVLVGINLLREGLDIPEVSLVAILDADKEGFLRSETSLIQTVGRAARNSEGRVIMYADKITRSMSATIEETKRRREIQSQYNEENGITPKTIVKEVRNSIETLKPADEEVVFGIAESEDEYEVQNNIETLQKEMMEAAQNLQFERAAQLRDKIKELEERIKN</sequence>
<evidence type="ECO:0000256" key="12">
    <source>
        <dbReference type="HAMAP-Rule" id="MF_00204"/>
    </source>
</evidence>
<dbReference type="HAMAP" id="MF_00204">
    <property type="entry name" value="UvrB"/>
    <property type="match status" value="1"/>
</dbReference>
<evidence type="ECO:0000256" key="13">
    <source>
        <dbReference type="RuleBase" id="RU003587"/>
    </source>
</evidence>
<dbReference type="PROSITE" id="PS51194">
    <property type="entry name" value="HELICASE_CTER"/>
    <property type="match status" value="1"/>
</dbReference>
<dbReference type="InterPro" id="IPR006935">
    <property type="entry name" value="Helicase/UvrB_N"/>
</dbReference>
<evidence type="ECO:0000256" key="10">
    <source>
        <dbReference type="ARBA" id="ARBA00026033"/>
    </source>
</evidence>
<evidence type="ECO:0000256" key="3">
    <source>
        <dbReference type="ARBA" id="ARBA00022490"/>
    </source>
</evidence>
<evidence type="ECO:0000259" key="16">
    <source>
        <dbReference type="PROSITE" id="PS51192"/>
    </source>
</evidence>
<keyword evidence="9 12" id="KW-0234">DNA repair</keyword>
<dbReference type="PANTHER" id="PTHR24029">
    <property type="entry name" value="UVRABC SYSTEM PROTEIN B"/>
    <property type="match status" value="1"/>
</dbReference>
<dbReference type="RefSeq" id="WP_018592002.1">
    <property type="nucleotide sequence ID" value="NZ_AUUB01000014.1"/>
</dbReference>
<dbReference type="PANTHER" id="PTHR24029:SF0">
    <property type="entry name" value="UVRABC SYSTEM PROTEIN B"/>
    <property type="match status" value="1"/>
</dbReference>
<dbReference type="SUPFAM" id="SSF52540">
    <property type="entry name" value="P-loop containing nucleoside triphosphate hydrolases"/>
    <property type="match status" value="2"/>
</dbReference>
<dbReference type="Gene3D" id="3.40.50.300">
    <property type="entry name" value="P-loop containing nucleotide triphosphate hydrolases"/>
    <property type="match status" value="3"/>
</dbReference>
<organism evidence="18 19">
    <name type="scientific">Terrisporobacter glycolicus ATCC 14880 = DSM 1288</name>
    <dbReference type="NCBI Taxonomy" id="1121315"/>
    <lineage>
        <taxon>Bacteria</taxon>
        <taxon>Bacillati</taxon>
        <taxon>Bacillota</taxon>
        <taxon>Clostridia</taxon>
        <taxon>Peptostreptococcales</taxon>
        <taxon>Peptostreptococcaceae</taxon>
        <taxon>Terrisporobacter</taxon>
    </lineage>
</organism>
<dbReference type="InterPro" id="IPR001650">
    <property type="entry name" value="Helicase_C-like"/>
</dbReference>
<feature type="coiled-coil region" evidence="14">
    <location>
        <begin position="614"/>
        <end position="653"/>
    </location>
</feature>
<dbReference type="Pfam" id="PF17757">
    <property type="entry name" value="UvrB_inter"/>
    <property type="match status" value="1"/>
</dbReference>
<dbReference type="CDD" id="cd17916">
    <property type="entry name" value="DEXHc_UvrB"/>
    <property type="match status" value="1"/>
</dbReference>
<dbReference type="SMART" id="SM00490">
    <property type="entry name" value="HELICc"/>
    <property type="match status" value="1"/>
</dbReference>
<comment type="function">
    <text evidence="12">The UvrABC repair system catalyzes the recognition and processing of DNA lesions. A damage recognition complex composed of 2 UvrA and 2 UvrB subunits scans DNA for abnormalities. Upon binding of the UvrA(2)B(2) complex to a putative damaged site, the DNA wraps around one UvrB monomer. DNA wrap is dependent on ATP binding by UvrB and probably causes local melting of the DNA helix, facilitating insertion of UvrB beta-hairpin between the DNA strands. Then UvrB probes one DNA strand for the presence of a lesion. If a lesion is found the UvrA subunits dissociate and the UvrB-DNA preincision complex is formed. This complex is subsequently bound by UvrC and the second UvrB is released. If no lesion is found, the DNA wraps around the other UvrB subunit that will check the other stand for damage.</text>
</comment>
<evidence type="ECO:0000259" key="15">
    <source>
        <dbReference type="PROSITE" id="PS50151"/>
    </source>
</evidence>
<keyword evidence="19" id="KW-1185">Reference proteome</keyword>
<evidence type="ECO:0000256" key="14">
    <source>
        <dbReference type="SAM" id="Coils"/>
    </source>
</evidence>
<keyword evidence="6 12" id="KW-0228">DNA excision</keyword>
<dbReference type="InterPro" id="IPR036876">
    <property type="entry name" value="UVR_dom_sf"/>
</dbReference>
<keyword evidence="7 12" id="KW-0067">ATP-binding</keyword>
<dbReference type="Proteomes" id="UP001348492">
    <property type="component" value="Chromosome"/>
</dbReference>
<evidence type="ECO:0000256" key="11">
    <source>
        <dbReference type="ARBA" id="ARBA00029504"/>
    </source>
</evidence>
<comment type="domain">
    <text evidence="12">The beta-hairpin motif is involved in DNA binding.</text>
</comment>
<dbReference type="EMBL" id="CP117523">
    <property type="protein sequence ID" value="WWD85324.1"/>
    <property type="molecule type" value="Genomic_DNA"/>
</dbReference>
<accession>A0ABZ2F0V0</accession>
<evidence type="ECO:0000313" key="18">
    <source>
        <dbReference type="EMBL" id="WWD85324.1"/>
    </source>
</evidence>
<feature type="domain" description="Helicase C-terminal" evidence="17">
    <location>
        <begin position="428"/>
        <end position="594"/>
    </location>
</feature>
<evidence type="ECO:0000259" key="17">
    <source>
        <dbReference type="PROSITE" id="PS51194"/>
    </source>
</evidence>
<feature type="domain" description="Helicase ATP-binding" evidence="16">
    <location>
        <begin position="24"/>
        <end position="158"/>
    </location>
</feature>
<evidence type="ECO:0000313" key="19">
    <source>
        <dbReference type="Proteomes" id="UP001348492"/>
    </source>
</evidence>
<evidence type="ECO:0000256" key="1">
    <source>
        <dbReference type="ARBA" id="ARBA00004496"/>
    </source>
</evidence>
<keyword evidence="14" id="KW-0175">Coiled coil</keyword>
<dbReference type="PROSITE" id="PS51192">
    <property type="entry name" value="HELICASE_ATP_BIND_1"/>
    <property type="match status" value="1"/>
</dbReference>
<keyword evidence="4 12" id="KW-0547">Nucleotide-binding</keyword>
<dbReference type="InterPro" id="IPR027417">
    <property type="entry name" value="P-loop_NTPase"/>
</dbReference>
<proteinExistence type="inferred from homology"/>
<dbReference type="SUPFAM" id="SSF46600">
    <property type="entry name" value="C-terminal UvrC-binding domain of UvrB"/>
    <property type="match status" value="1"/>
</dbReference>
<evidence type="ECO:0000256" key="7">
    <source>
        <dbReference type="ARBA" id="ARBA00022840"/>
    </source>
</evidence>
<keyword evidence="3 12" id="KW-0963">Cytoplasm</keyword>
<evidence type="ECO:0000256" key="6">
    <source>
        <dbReference type="ARBA" id="ARBA00022769"/>
    </source>
</evidence>
<comment type="similarity">
    <text evidence="2 12 13">Belongs to the UvrB family.</text>
</comment>
<dbReference type="InterPro" id="IPR004807">
    <property type="entry name" value="UvrB"/>
</dbReference>
<evidence type="ECO:0000256" key="2">
    <source>
        <dbReference type="ARBA" id="ARBA00008533"/>
    </source>
</evidence>